<keyword evidence="3" id="KW-0804">Transcription</keyword>
<proteinExistence type="predicted"/>
<dbReference type="Gene3D" id="1.10.10.60">
    <property type="entry name" value="Homeodomain-like"/>
    <property type="match status" value="2"/>
</dbReference>
<evidence type="ECO:0000256" key="2">
    <source>
        <dbReference type="ARBA" id="ARBA00023125"/>
    </source>
</evidence>
<keyword evidence="6" id="KW-1185">Reference proteome</keyword>
<keyword evidence="1" id="KW-0805">Transcription regulation</keyword>
<dbReference type="InterPro" id="IPR009057">
    <property type="entry name" value="Homeodomain-like_sf"/>
</dbReference>
<dbReference type="Proteomes" id="UP000179786">
    <property type="component" value="Unassembled WGS sequence"/>
</dbReference>
<dbReference type="PRINTS" id="PR00032">
    <property type="entry name" value="HTHARAC"/>
</dbReference>
<dbReference type="PROSITE" id="PS01124">
    <property type="entry name" value="HTH_ARAC_FAMILY_2"/>
    <property type="match status" value="1"/>
</dbReference>
<evidence type="ECO:0000313" key="6">
    <source>
        <dbReference type="Proteomes" id="UP000179786"/>
    </source>
</evidence>
<evidence type="ECO:0000256" key="3">
    <source>
        <dbReference type="ARBA" id="ARBA00023163"/>
    </source>
</evidence>
<dbReference type="SMART" id="SM00342">
    <property type="entry name" value="HTH_ARAC"/>
    <property type="match status" value="1"/>
</dbReference>
<dbReference type="PANTHER" id="PTHR43280">
    <property type="entry name" value="ARAC-FAMILY TRANSCRIPTIONAL REGULATOR"/>
    <property type="match status" value="1"/>
</dbReference>
<dbReference type="InterPro" id="IPR018060">
    <property type="entry name" value="HTH_AraC"/>
</dbReference>
<reference evidence="5 6" key="1">
    <citation type="submission" date="2016-09" db="EMBL/GenBank/DDBJ databases">
        <title>Pseudoalteromonas amylolytica sp. nov., isolated from the surface seawater.</title>
        <authorList>
            <person name="Wu Y.-H."/>
            <person name="Cheng H."/>
            <person name="Jin X.-B."/>
            <person name="Wang C.-S."/>
            <person name="Xu X.-W."/>
        </authorList>
    </citation>
    <scope>NUCLEOTIDE SEQUENCE [LARGE SCALE GENOMIC DNA]</scope>
    <source>
        <strain evidence="5 6">JW1</strain>
    </source>
</reference>
<name>A0A1S1MSI6_9GAMM</name>
<dbReference type="Pfam" id="PF12833">
    <property type="entry name" value="HTH_18"/>
    <property type="match status" value="1"/>
</dbReference>
<dbReference type="SUPFAM" id="SSF46689">
    <property type="entry name" value="Homeodomain-like"/>
    <property type="match status" value="2"/>
</dbReference>
<organism evidence="5 6">
    <name type="scientific">Pseudoalteromonas amylolytica</name>
    <dbReference type="NCBI Taxonomy" id="1859457"/>
    <lineage>
        <taxon>Bacteria</taxon>
        <taxon>Pseudomonadati</taxon>
        <taxon>Pseudomonadota</taxon>
        <taxon>Gammaproteobacteria</taxon>
        <taxon>Alteromonadales</taxon>
        <taxon>Pseudoalteromonadaceae</taxon>
        <taxon>Pseudoalteromonas</taxon>
    </lineage>
</organism>
<dbReference type="EMBL" id="MKJU01000025">
    <property type="protein sequence ID" value="OHU91570.1"/>
    <property type="molecule type" value="Genomic_DNA"/>
</dbReference>
<dbReference type="OrthoDB" id="5949386at2"/>
<evidence type="ECO:0000256" key="1">
    <source>
        <dbReference type="ARBA" id="ARBA00023015"/>
    </source>
</evidence>
<dbReference type="PANTHER" id="PTHR43280:SF2">
    <property type="entry name" value="HTH-TYPE TRANSCRIPTIONAL REGULATOR EXSA"/>
    <property type="match status" value="1"/>
</dbReference>
<dbReference type="AlphaFoldDB" id="A0A1S1MSI6"/>
<dbReference type="GO" id="GO:0003700">
    <property type="term" value="F:DNA-binding transcription factor activity"/>
    <property type="evidence" value="ECO:0007669"/>
    <property type="project" value="InterPro"/>
</dbReference>
<feature type="domain" description="HTH araC/xylS-type" evidence="4">
    <location>
        <begin position="166"/>
        <end position="264"/>
    </location>
</feature>
<comment type="caution">
    <text evidence="5">The sequence shown here is derived from an EMBL/GenBank/DDBJ whole genome shotgun (WGS) entry which is preliminary data.</text>
</comment>
<evidence type="ECO:0000313" key="5">
    <source>
        <dbReference type="EMBL" id="OHU91570.1"/>
    </source>
</evidence>
<keyword evidence="2" id="KW-0238">DNA-binding</keyword>
<accession>A0A1S1MSI6</accession>
<gene>
    <name evidence="5" type="ORF">BET10_12245</name>
</gene>
<dbReference type="InterPro" id="IPR020449">
    <property type="entry name" value="Tscrpt_reg_AraC-type_HTH"/>
</dbReference>
<dbReference type="RefSeq" id="WP_070985485.1">
    <property type="nucleotide sequence ID" value="NZ_MKJU01000025.1"/>
</dbReference>
<dbReference type="STRING" id="1859457.BET10_12245"/>
<dbReference type="GO" id="GO:0043565">
    <property type="term" value="F:sequence-specific DNA binding"/>
    <property type="evidence" value="ECO:0007669"/>
    <property type="project" value="InterPro"/>
</dbReference>
<evidence type="ECO:0000259" key="4">
    <source>
        <dbReference type="PROSITE" id="PS01124"/>
    </source>
</evidence>
<protein>
    <submittedName>
        <fullName evidence="5">AraC family transcriptional regulator</fullName>
    </submittedName>
</protein>
<sequence>MHSDHIISVGHEFFETLGNESHGSQTQYILSFITSGNLTMHYKEPVKLSSNMFTLVPAGMPHGLISGEKVAVWWMSFCPTCMGMTENDPLMQPFAQIRAGALPAFKLSKDRAKWVISLFHELQLVANNLGNNQITHVSSLLNLILIEVNNASKVFASNHTRSDKVTAALEYIHQHYAKSISLKDVAKAVHSSPSYLATKVKAQTGYSVGEWIIKNRLAQACARLLHTDKPVNTVVYELGWNDTTHFIRQFKKAYGVTPASWRKSQQNIIR</sequence>